<dbReference type="Pfam" id="PF12079">
    <property type="entry name" value="DUF3558"/>
    <property type="match status" value="1"/>
</dbReference>
<keyword evidence="2" id="KW-1185">Reference proteome</keyword>
<dbReference type="PROSITE" id="PS51257">
    <property type="entry name" value="PROKAR_LIPOPROTEIN"/>
    <property type="match status" value="1"/>
</dbReference>
<name>A0ABW6SFK7_9NOCA</name>
<dbReference type="EMBL" id="JBIAQY010000026">
    <property type="protein sequence ID" value="MFF3574343.1"/>
    <property type="molecule type" value="Genomic_DNA"/>
</dbReference>
<reference evidence="1 2" key="1">
    <citation type="submission" date="2024-10" db="EMBL/GenBank/DDBJ databases">
        <title>The Natural Products Discovery Center: Release of the First 8490 Sequenced Strains for Exploring Actinobacteria Biosynthetic Diversity.</title>
        <authorList>
            <person name="Kalkreuter E."/>
            <person name="Kautsar S.A."/>
            <person name="Yang D."/>
            <person name="Bader C.D."/>
            <person name="Teijaro C.N."/>
            <person name="Fluegel L."/>
            <person name="Davis C.M."/>
            <person name="Simpson J.R."/>
            <person name="Lauterbach L."/>
            <person name="Steele A.D."/>
            <person name="Gui C."/>
            <person name="Meng S."/>
            <person name="Li G."/>
            <person name="Viehrig K."/>
            <person name="Ye F."/>
            <person name="Su P."/>
            <person name="Kiefer A.F."/>
            <person name="Nichols A."/>
            <person name="Cepeda A.J."/>
            <person name="Yan W."/>
            <person name="Fan B."/>
            <person name="Jiang Y."/>
            <person name="Adhikari A."/>
            <person name="Zheng C.-J."/>
            <person name="Schuster L."/>
            <person name="Cowan T.M."/>
            <person name="Smanski M.J."/>
            <person name="Chevrette M.G."/>
            <person name="De Carvalho L.P.S."/>
            <person name="Shen B."/>
        </authorList>
    </citation>
    <scope>NUCLEOTIDE SEQUENCE [LARGE SCALE GENOMIC DNA]</scope>
    <source>
        <strain evidence="1 2">NPDC002593</strain>
    </source>
</reference>
<dbReference type="RefSeq" id="WP_083895356.1">
    <property type="nucleotide sequence ID" value="NZ_JBIAQY010000026.1"/>
</dbReference>
<comment type="caution">
    <text evidence="1">The sequence shown here is derived from an EMBL/GenBank/DDBJ whole genome shotgun (WGS) entry which is preliminary data.</text>
</comment>
<accession>A0ABW6SFK7</accession>
<dbReference type="Proteomes" id="UP001601992">
    <property type="component" value="Unassembled WGS sequence"/>
</dbReference>
<dbReference type="InterPro" id="IPR024520">
    <property type="entry name" value="DUF3558"/>
</dbReference>
<protein>
    <submittedName>
        <fullName evidence="1">DUF3558 domain-containing protein</fullName>
    </submittedName>
</protein>
<gene>
    <name evidence="1" type="ORF">ACFYXQ_42005</name>
</gene>
<sequence length="194" mass="20037">MTDWGRVIRCAAVGVGATALLAGCNDGGGGTSSVSSSAASTTSTIAPDAPTSFNGCQLPQSIIDSEQITPPSTPSNLEANGGIKFRGCIWVTHEGDGYSVNVRTTNMTVQMIEKMSDYKVAEHLTIGGRQAVTYHSVDDTDLRESCLINVEIKGGGLDLLVDNPASHKATGNLDACEIAKQLAGDIVPTLPASA</sequence>
<evidence type="ECO:0000313" key="2">
    <source>
        <dbReference type="Proteomes" id="UP001601992"/>
    </source>
</evidence>
<proteinExistence type="predicted"/>
<organism evidence="1 2">
    <name type="scientific">Nocardia jiangxiensis</name>
    <dbReference type="NCBI Taxonomy" id="282685"/>
    <lineage>
        <taxon>Bacteria</taxon>
        <taxon>Bacillati</taxon>
        <taxon>Actinomycetota</taxon>
        <taxon>Actinomycetes</taxon>
        <taxon>Mycobacteriales</taxon>
        <taxon>Nocardiaceae</taxon>
        <taxon>Nocardia</taxon>
    </lineage>
</organism>
<evidence type="ECO:0000313" key="1">
    <source>
        <dbReference type="EMBL" id="MFF3574343.1"/>
    </source>
</evidence>